<feature type="chain" id="PRO_5014721098" evidence="1">
    <location>
        <begin position="18"/>
        <end position="125"/>
    </location>
</feature>
<keyword evidence="1" id="KW-0732">Signal</keyword>
<accession>A0A2M7FX34</accession>
<gene>
    <name evidence="2" type="ORF">COW36_24205</name>
</gene>
<evidence type="ECO:0000256" key="1">
    <source>
        <dbReference type="SAM" id="SignalP"/>
    </source>
</evidence>
<name>A0A2M7FX34_9BACT</name>
<dbReference type="Proteomes" id="UP000231019">
    <property type="component" value="Unassembled WGS sequence"/>
</dbReference>
<organism evidence="2 3">
    <name type="scientific">bacterium (Candidatus Blackallbacteria) CG17_big_fil_post_rev_8_21_14_2_50_48_46</name>
    <dbReference type="NCBI Taxonomy" id="2014261"/>
    <lineage>
        <taxon>Bacteria</taxon>
        <taxon>Candidatus Blackallbacteria</taxon>
    </lineage>
</organism>
<protein>
    <submittedName>
        <fullName evidence="2">Uncharacterized protein</fullName>
    </submittedName>
</protein>
<comment type="caution">
    <text evidence="2">The sequence shown here is derived from an EMBL/GenBank/DDBJ whole genome shotgun (WGS) entry which is preliminary data.</text>
</comment>
<evidence type="ECO:0000313" key="2">
    <source>
        <dbReference type="EMBL" id="PIW13774.1"/>
    </source>
</evidence>
<reference evidence="2 3" key="1">
    <citation type="submission" date="2017-09" db="EMBL/GenBank/DDBJ databases">
        <title>Depth-based differentiation of microbial function through sediment-hosted aquifers and enrichment of novel symbionts in the deep terrestrial subsurface.</title>
        <authorList>
            <person name="Probst A.J."/>
            <person name="Ladd B."/>
            <person name="Jarett J.K."/>
            <person name="Geller-Mcgrath D.E."/>
            <person name="Sieber C.M."/>
            <person name="Emerson J.B."/>
            <person name="Anantharaman K."/>
            <person name="Thomas B.C."/>
            <person name="Malmstrom R."/>
            <person name="Stieglmeier M."/>
            <person name="Klingl A."/>
            <person name="Woyke T."/>
            <person name="Ryan C.M."/>
            <person name="Banfield J.F."/>
        </authorList>
    </citation>
    <scope>NUCLEOTIDE SEQUENCE [LARGE SCALE GENOMIC DNA]</scope>
    <source>
        <strain evidence="2">CG17_big_fil_post_rev_8_21_14_2_50_48_46</strain>
    </source>
</reference>
<proteinExistence type="predicted"/>
<dbReference type="EMBL" id="PFFQ01000066">
    <property type="protein sequence ID" value="PIW13774.1"/>
    <property type="molecule type" value="Genomic_DNA"/>
</dbReference>
<feature type="signal peptide" evidence="1">
    <location>
        <begin position="1"/>
        <end position="17"/>
    </location>
</feature>
<dbReference type="AlphaFoldDB" id="A0A2M7FX34"/>
<sequence>MKSCLMLSFLLSACLHLQPTPESSPTPDSLENQLRKTWPQIEALQSEHWPENSGHLSQLLKKVEFNLPQSAGQSEAQLREQAREQARESLREILQAQAHPEADCISVQAQLSESHWHLTLEIVCR</sequence>
<evidence type="ECO:0000313" key="3">
    <source>
        <dbReference type="Proteomes" id="UP000231019"/>
    </source>
</evidence>